<protein>
    <recommendedName>
        <fullName evidence="4">Transmembrane protein</fullName>
    </recommendedName>
</protein>
<keyword evidence="1" id="KW-0812">Transmembrane</keyword>
<sequence>MSTFLRLNAVALLFALMTGIPALSELNFYRILRLTEWEPGTLVTAGFIFNSVWIGGLSVIGYRLLRRWFGLKPVRFAAALLWIPYYFLLLRAFGALFPLADAGDLPNPASGLILLFGISVTPFWIVFLCAVGGTSADREGDR</sequence>
<evidence type="ECO:0000313" key="2">
    <source>
        <dbReference type="EMBL" id="MET3574496.1"/>
    </source>
</evidence>
<organism evidence="2 3">
    <name type="scientific">Bhargavaea ullalensis</name>
    <dbReference type="NCBI Taxonomy" id="1265685"/>
    <lineage>
        <taxon>Bacteria</taxon>
        <taxon>Bacillati</taxon>
        <taxon>Bacillota</taxon>
        <taxon>Bacilli</taxon>
        <taxon>Bacillales</taxon>
        <taxon>Caryophanaceae</taxon>
        <taxon>Bhargavaea</taxon>
    </lineage>
</organism>
<name>A0ABV2G884_9BACL</name>
<reference evidence="2 3" key="1">
    <citation type="submission" date="2024-06" db="EMBL/GenBank/DDBJ databases">
        <title>Genomic Encyclopedia of Type Strains, Phase IV (KMG-IV): sequencing the most valuable type-strain genomes for metagenomic binning, comparative biology and taxonomic classification.</title>
        <authorList>
            <person name="Goeker M."/>
        </authorList>
    </citation>
    <scope>NUCLEOTIDE SEQUENCE [LARGE SCALE GENOMIC DNA]</scope>
    <source>
        <strain evidence="2 3">DSM 26128</strain>
    </source>
</reference>
<gene>
    <name evidence="2" type="ORF">ABID49_000372</name>
</gene>
<keyword evidence="1" id="KW-0472">Membrane</keyword>
<evidence type="ECO:0000256" key="1">
    <source>
        <dbReference type="SAM" id="Phobius"/>
    </source>
</evidence>
<feature type="transmembrane region" description="Helical" evidence="1">
    <location>
        <begin position="40"/>
        <end position="65"/>
    </location>
</feature>
<dbReference type="EMBL" id="JBEPLW010000001">
    <property type="protein sequence ID" value="MET3574496.1"/>
    <property type="molecule type" value="Genomic_DNA"/>
</dbReference>
<evidence type="ECO:0000313" key="3">
    <source>
        <dbReference type="Proteomes" id="UP001549099"/>
    </source>
</evidence>
<evidence type="ECO:0008006" key="4">
    <source>
        <dbReference type="Google" id="ProtNLM"/>
    </source>
</evidence>
<accession>A0ABV2G884</accession>
<dbReference type="Proteomes" id="UP001549099">
    <property type="component" value="Unassembled WGS sequence"/>
</dbReference>
<dbReference type="RefSeq" id="WP_354194712.1">
    <property type="nucleotide sequence ID" value="NZ_JBEPLW010000001.1"/>
</dbReference>
<keyword evidence="1" id="KW-1133">Transmembrane helix</keyword>
<feature type="transmembrane region" description="Helical" evidence="1">
    <location>
        <begin position="77"/>
        <end position="100"/>
    </location>
</feature>
<feature type="transmembrane region" description="Helical" evidence="1">
    <location>
        <begin position="112"/>
        <end position="133"/>
    </location>
</feature>
<proteinExistence type="predicted"/>
<comment type="caution">
    <text evidence="2">The sequence shown here is derived from an EMBL/GenBank/DDBJ whole genome shotgun (WGS) entry which is preliminary data.</text>
</comment>
<keyword evidence="3" id="KW-1185">Reference proteome</keyword>